<dbReference type="InterPro" id="IPR045063">
    <property type="entry name" value="Dynamin_N"/>
</dbReference>
<dbReference type="CDD" id="cd08771">
    <property type="entry name" value="DLP_1"/>
    <property type="match status" value="1"/>
</dbReference>
<sequence>MQWQKLTPVSDASLYERLCPESVHKSLAITTRAVCSVLLANHTPKNIFPMDSSPEMLDFDSQENSRMENQSDEERTGVFLKQWESQVRPYIEMIDYLRRIGIEKDLALPSIAVVGDQSSGKSSVLEALSGVALPRGSGIVTRCPLELKLRKLNAGSTWTAVISYRDVQETFMDPSQVEGYVRRAQNVLAGDGVGICNELISLEITSPDVCDLTLIDLPGITRVPVKGQPEDIGDQIRRLILKFIEKRETINLVVVPCNVDIATTEALRMAQGVDPNGTRTLAILTKPDLVDKGAEADILQVMQGKVVPLKKGYIMVRCRGQSDINENISLTEATRLETEFFRSHSHFNYLLEEQKVTTRCLATRLTRELVEHIRASLPSLTEQIQIRLSSVRVELRKYGQGPPLEPEKMAAYLSKRILEFSDQITDLCRSGASGVGNIYSLLRPVFKQWECNLRDSKAIFRDEVREMTENYEAHRGRELITFSDYCVYEALIQKHVNNLRPPALETLKTVRGIVQSEFRAQCELCFPNYPHLRYMIINQIDEIQSEQEAKVEKRIMEYISMEKLVYTQDPIFTQKMVDFRFVEQRQEYESVCLDTGENATSPNNCAVFDTRKLTPDKWIIYYEIVYQRLADFVPMLILLFMLKEAVMMLRAASMDLRNGVDVPKLLSEDSESGRKRLELHQRMERLRMAQERISINI</sequence>
<keyword evidence="2" id="KW-0963">Cytoplasm</keyword>
<dbReference type="GO" id="GO:0098793">
    <property type="term" value="C:presynapse"/>
    <property type="evidence" value="ECO:0007669"/>
    <property type="project" value="GOC"/>
</dbReference>
<dbReference type="InterPro" id="IPR020850">
    <property type="entry name" value="GED_dom"/>
</dbReference>
<dbReference type="GO" id="GO:0005874">
    <property type="term" value="C:microtubule"/>
    <property type="evidence" value="ECO:0007669"/>
    <property type="project" value="TreeGrafter"/>
</dbReference>
<dbReference type="PROSITE" id="PS00410">
    <property type="entry name" value="G_DYNAMIN_1"/>
    <property type="match status" value="1"/>
</dbReference>
<dbReference type="Pfam" id="PF00350">
    <property type="entry name" value="Dynamin_N"/>
    <property type="match status" value="1"/>
</dbReference>
<dbReference type="FunFam" id="3.40.50.300:FF:000621">
    <property type="entry name" value="Interferon-induced GTP-binding protein Mx1"/>
    <property type="match status" value="1"/>
</dbReference>
<evidence type="ECO:0000256" key="3">
    <source>
        <dbReference type="ARBA" id="ARBA00022741"/>
    </source>
</evidence>
<dbReference type="GO" id="GO:0051607">
    <property type="term" value="P:defense response to virus"/>
    <property type="evidence" value="ECO:0007669"/>
    <property type="project" value="TreeGrafter"/>
</dbReference>
<evidence type="ECO:0000259" key="6">
    <source>
        <dbReference type="PROSITE" id="PS51388"/>
    </source>
</evidence>
<evidence type="ECO:0000256" key="1">
    <source>
        <dbReference type="ARBA" id="ARBA00004496"/>
    </source>
</evidence>
<dbReference type="Pfam" id="PF01031">
    <property type="entry name" value="Dynamin_M"/>
    <property type="match status" value="1"/>
</dbReference>
<evidence type="ECO:0000256" key="4">
    <source>
        <dbReference type="ARBA" id="ARBA00023134"/>
    </source>
</evidence>
<organism evidence="8 9">
    <name type="scientific">Hemibagrus wyckioides</name>
    <dbReference type="NCBI Taxonomy" id="337641"/>
    <lineage>
        <taxon>Eukaryota</taxon>
        <taxon>Metazoa</taxon>
        <taxon>Chordata</taxon>
        <taxon>Craniata</taxon>
        <taxon>Vertebrata</taxon>
        <taxon>Euteleostomi</taxon>
        <taxon>Actinopterygii</taxon>
        <taxon>Neopterygii</taxon>
        <taxon>Teleostei</taxon>
        <taxon>Ostariophysi</taxon>
        <taxon>Siluriformes</taxon>
        <taxon>Bagridae</taxon>
        <taxon>Hemibagrus</taxon>
    </lineage>
</organism>
<dbReference type="GO" id="GO:0005737">
    <property type="term" value="C:cytoplasm"/>
    <property type="evidence" value="ECO:0007669"/>
    <property type="project" value="UniProtKB-SubCell"/>
</dbReference>
<comment type="caution">
    <text evidence="8">The sequence shown here is derived from an EMBL/GenBank/DDBJ whole genome shotgun (WGS) entry which is preliminary data.</text>
</comment>
<name>A0A9D3SDE2_9TELE</name>
<keyword evidence="9" id="KW-1185">Reference proteome</keyword>
<dbReference type="InterPro" id="IPR003130">
    <property type="entry name" value="GED"/>
</dbReference>
<keyword evidence="4 5" id="KW-0342">GTP-binding</keyword>
<dbReference type="PRINTS" id="PR00195">
    <property type="entry name" value="DYNAMIN"/>
</dbReference>
<evidence type="ECO:0000313" key="9">
    <source>
        <dbReference type="Proteomes" id="UP000824219"/>
    </source>
</evidence>
<dbReference type="GO" id="GO:0005525">
    <property type="term" value="F:GTP binding"/>
    <property type="evidence" value="ECO:0007669"/>
    <property type="project" value="UniProtKB-KW"/>
</dbReference>
<evidence type="ECO:0000313" key="8">
    <source>
        <dbReference type="EMBL" id="KAG7315753.1"/>
    </source>
</evidence>
<evidence type="ECO:0000256" key="2">
    <source>
        <dbReference type="ARBA" id="ARBA00022490"/>
    </source>
</evidence>
<dbReference type="Gene3D" id="1.20.120.1240">
    <property type="entry name" value="Dynamin, middle domain"/>
    <property type="match status" value="1"/>
</dbReference>
<dbReference type="GO" id="GO:0008017">
    <property type="term" value="F:microtubule binding"/>
    <property type="evidence" value="ECO:0007669"/>
    <property type="project" value="TreeGrafter"/>
</dbReference>
<dbReference type="InterPro" id="IPR019762">
    <property type="entry name" value="Dynamin_GTPase_CS"/>
</dbReference>
<dbReference type="GO" id="GO:0005634">
    <property type="term" value="C:nucleus"/>
    <property type="evidence" value="ECO:0007669"/>
    <property type="project" value="TreeGrafter"/>
</dbReference>
<dbReference type="GO" id="GO:0031623">
    <property type="term" value="P:receptor internalization"/>
    <property type="evidence" value="ECO:0007669"/>
    <property type="project" value="TreeGrafter"/>
</dbReference>
<dbReference type="PROSITE" id="PS51718">
    <property type="entry name" value="G_DYNAMIN_2"/>
    <property type="match status" value="1"/>
</dbReference>
<proteinExistence type="inferred from homology"/>
<evidence type="ECO:0000256" key="5">
    <source>
        <dbReference type="RuleBase" id="RU003932"/>
    </source>
</evidence>
<dbReference type="PANTHER" id="PTHR11566">
    <property type="entry name" value="DYNAMIN"/>
    <property type="match status" value="1"/>
</dbReference>
<evidence type="ECO:0000259" key="7">
    <source>
        <dbReference type="PROSITE" id="PS51718"/>
    </source>
</evidence>
<gene>
    <name evidence="8" type="ORF">KOW79_020619</name>
</gene>
<dbReference type="GO" id="GO:0005886">
    <property type="term" value="C:plasma membrane"/>
    <property type="evidence" value="ECO:0007669"/>
    <property type="project" value="TreeGrafter"/>
</dbReference>
<dbReference type="PANTHER" id="PTHR11566:SF225">
    <property type="entry name" value="INTERFERON-INDUCED GTP-BINDING PROTEIN MX-RELATED"/>
    <property type="match status" value="1"/>
</dbReference>
<dbReference type="Pfam" id="PF02212">
    <property type="entry name" value="GED"/>
    <property type="match status" value="1"/>
</dbReference>
<dbReference type="PROSITE" id="PS51388">
    <property type="entry name" value="GED"/>
    <property type="match status" value="1"/>
</dbReference>
<feature type="domain" description="GED" evidence="6">
    <location>
        <begin position="611"/>
        <end position="697"/>
    </location>
</feature>
<dbReference type="GO" id="GO:0003924">
    <property type="term" value="F:GTPase activity"/>
    <property type="evidence" value="ECO:0007669"/>
    <property type="project" value="InterPro"/>
</dbReference>
<dbReference type="InterPro" id="IPR027417">
    <property type="entry name" value="P-loop_NTPase"/>
</dbReference>
<accession>A0A9D3SDE2</accession>
<dbReference type="InterPro" id="IPR000375">
    <property type="entry name" value="Dynamin_stalk"/>
</dbReference>
<dbReference type="InterPro" id="IPR001401">
    <property type="entry name" value="Dynamin_GTPase"/>
</dbReference>
<keyword evidence="3 5" id="KW-0547">Nucleotide-binding</keyword>
<reference evidence="8 9" key="1">
    <citation type="submission" date="2021-06" db="EMBL/GenBank/DDBJ databases">
        <title>Chromosome-level genome assembly of the red-tail catfish (Hemibagrus wyckioides).</title>
        <authorList>
            <person name="Shao F."/>
        </authorList>
    </citation>
    <scope>NUCLEOTIDE SEQUENCE [LARGE SCALE GENOMIC DNA]</scope>
    <source>
        <strain evidence="8">EC202008001</strain>
        <tissue evidence="8">Blood</tissue>
    </source>
</reference>
<dbReference type="AlphaFoldDB" id="A0A9D3SDE2"/>
<dbReference type="Gene3D" id="3.40.50.300">
    <property type="entry name" value="P-loop containing nucleotide triphosphate hydrolases"/>
    <property type="match status" value="1"/>
</dbReference>
<dbReference type="InterPro" id="IPR022812">
    <property type="entry name" value="Dynamin"/>
</dbReference>
<dbReference type="InterPro" id="IPR030381">
    <property type="entry name" value="G_DYNAMIN_dom"/>
</dbReference>
<feature type="domain" description="Dynamin-type G" evidence="7">
    <location>
        <begin position="105"/>
        <end position="378"/>
    </location>
</feature>
<dbReference type="OrthoDB" id="5061070at2759"/>
<comment type="subcellular location">
    <subcellularLocation>
        <location evidence="1">Cytoplasm</location>
    </subcellularLocation>
</comment>
<protein>
    <submittedName>
        <fullName evidence="8">Uncharacterized protein</fullName>
    </submittedName>
</protein>
<dbReference type="SUPFAM" id="SSF52540">
    <property type="entry name" value="P-loop containing nucleoside triphosphate hydrolases"/>
    <property type="match status" value="1"/>
</dbReference>
<dbReference type="SMART" id="SM00053">
    <property type="entry name" value="DYNc"/>
    <property type="match status" value="1"/>
</dbReference>
<dbReference type="EMBL" id="JAHKSW010000026">
    <property type="protein sequence ID" value="KAG7315753.1"/>
    <property type="molecule type" value="Genomic_DNA"/>
</dbReference>
<dbReference type="GO" id="GO:0016185">
    <property type="term" value="P:synaptic vesicle budding from presynaptic endocytic zone membrane"/>
    <property type="evidence" value="ECO:0007669"/>
    <property type="project" value="TreeGrafter"/>
</dbReference>
<dbReference type="Proteomes" id="UP000824219">
    <property type="component" value="Linkage Group LG26"/>
</dbReference>
<comment type="similarity">
    <text evidence="5">Belongs to the TRAFAC class dynamin-like GTPase superfamily. Dynamin/Fzo/YdjA family.</text>
</comment>